<dbReference type="InterPro" id="IPR020094">
    <property type="entry name" value="TruA/RsuA/RluB/E/F_N"/>
</dbReference>
<sequence length="309" mass="35989">MGKYFIKFSFIGTLYRGLQKHANKNILDIDSVQGAIETSLLTIHPKPVLKPRLHLTSRTDAGVHALYTVGQITLTNKYNTLYNPEEIIRQLNNFLRKTSHFIRILECVPVVEEFDAKKIITSKTYIYRFMIAKKYGEQRLPISEIYHTLHLKTETFDVERVKQGTQLFMGLKDFRTFASQSNKYSNRNYVRSLNSLTIEKAQPLMYFDELSNNFDYWHIVISSKGFLFNQVRRITSALLGLGTGKITEKDINTMLQVPSTKNWNSRLQVVIPYGLHLVKVDYDLDELEKYTIKDEIKELNIDRCMQSVN</sequence>
<evidence type="ECO:0000256" key="1">
    <source>
        <dbReference type="ARBA" id="ARBA00009375"/>
    </source>
</evidence>
<dbReference type="InterPro" id="IPR020095">
    <property type="entry name" value="PsdUridine_synth_TruA_C"/>
</dbReference>
<reference evidence="7" key="1">
    <citation type="submission" date="2025-08" db="UniProtKB">
        <authorList>
            <consortium name="RefSeq"/>
        </authorList>
    </citation>
    <scope>IDENTIFICATION</scope>
    <source>
        <tissue evidence="7">Whole body</tissue>
    </source>
</reference>
<dbReference type="Gene3D" id="3.30.70.580">
    <property type="entry name" value="Pseudouridine synthase I, catalytic domain, N-terminal subdomain"/>
    <property type="match status" value="1"/>
</dbReference>
<dbReference type="Proteomes" id="UP000694924">
    <property type="component" value="Unplaced"/>
</dbReference>
<evidence type="ECO:0000259" key="5">
    <source>
        <dbReference type="Pfam" id="PF01416"/>
    </source>
</evidence>
<dbReference type="InterPro" id="IPR001406">
    <property type="entry name" value="PsdUridine_synth_TruA"/>
</dbReference>
<name>A0ABM1J1D9_POLDO</name>
<dbReference type="PANTHER" id="PTHR11142:SF0">
    <property type="entry name" value="TRNA PSEUDOURIDINE SYNTHASE-LIKE 1"/>
    <property type="match status" value="1"/>
</dbReference>
<dbReference type="EC" id="5.4.99.12" evidence="4"/>
<keyword evidence="6" id="KW-1185">Reference proteome</keyword>
<comment type="catalytic activity">
    <reaction evidence="4">
        <text>uridine(38/39/40) in tRNA = pseudouridine(38/39/40) in tRNA</text>
        <dbReference type="Rhea" id="RHEA:22376"/>
        <dbReference type="Rhea" id="RHEA-COMP:10085"/>
        <dbReference type="Rhea" id="RHEA-COMP:10087"/>
        <dbReference type="ChEBI" id="CHEBI:65314"/>
        <dbReference type="ChEBI" id="CHEBI:65315"/>
        <dbReference type="EC" id="5.4.99.12"/>
    </reaction>
</comment>
<dbReference type="HAMAP" id="MF_00171">
    <property type="entry name" value="TruA"/>
    <property type="match status" value="1"/>
</dbReference>
<evidence type="ECO:0000256" key="4">
    <source>
        <dbReference type="RuleBase" id="RU003792"/>
    </source>
</evidence>
<accession>A0ABM1J1D9</accession>
<dbReference type="RefSeq" id="XP_015186276.1">
    <property type="nucleotide sequence ID" value="XM_015330790.1"/>
</dbReference>
<dbReference type="SUPFAM" id="SSF55120">
    <property type="entry name" value="Pseudouridine synthase"/>
    <property type="match status" value="1"/>
</dbReference>
<evidence type="ECO:0000313" key="6">
    <source>
        <dbReference type="Proteomes" id="UP000694924"/>
    </source>
</evidence>
<comment type="similarity">
    <text evidence="1 4">Belongs to the tRNA pseudouridine synthase TruA family.</text>
</comment>
<keyword evidence="3 4" id="KW-0413">Isomerase</keyword>
<dbReference type="Gene3D" id="3.30.70.660">
    <property type="entry name" value="Pseudouridine synthase I, catalytic domain, C-terminal subdomain"/>
    <property type="match status" value="1"/>
</dbReference>
<keyword evidence="2 4" id="KW-0819">tRNA processing</keyword>
<feature type="domain" description="Pseudouridine synthase I TruA alpha/beta" evidence="5">
    <location>
        <begin position="166"/>
        <end position="283"/>
    </location>
</feature>
<dbReference type="Pfam" id="PF01416">
    <property type="entry name" value="PseudoU_synth_1"/>
    <property type="match status" value="1"/>
</dbReference>
<proteinExistence type="inferred from homology"/>
<evidence type="ECO:0000313" key="7">
    <source>
        <dbReference type="RefSeq" id="XP_015186276.1"/>
    </source>
</evidence>
<dbReference type="PIRSF" id="PIRSF001430">
    <property type="entry name" value="tRNA_psdUrid_synth"/>
    <property type="match status" value="1"/>
</dbReference>
<gene>
    <name evidence="7" type="primary">LOC107071634</name>
</gene>
<dbReference type="PANTHER" id="PTHR11142">
    <property type="entry name" value="PSEUDOURIDYLATE SYNTHASE"/>
    <property type="match status" value="1"/>
</dbReference>
<evidence type="ECO:0000256" key="3">
    <source>
        <dbReference type="ARBA" id="ARBA00023235"/>
    </source>
</evidence>
<dbReference type="InterPro" id="IPR020097">
    <property type="entry name" value="PsdUridine_synth_TruA_a/b_dom"/>
</dbReference>
<protein>
    <recommendedName>
        <fullName evidence="4">tRNA pseudouridine synthase</fullName>
        <ecNumber evidence="4">5.4.99.12</ecNumber>
    </recommendedName>
</protein>
<dbReference type="InterPro" id="IPR020103">
    <property type="entry name" value="PsdUridine_synth_cat_dom_sf"/>
</dbReference>
<organism evidence="6 7">
    <name type="scientific">Polistes dominula</name>
    <name type="common">European paper wasp</name>
    <name type="synonym">Vespa dominula</name>
    <dbReference type="NCBI Taxonomy" id="743375"/>
    <lineage>
        <taxon>Eukaryota</taxon>
        <taxon>Metazoa</taxon>
        <taxon>Ecdysozoa</taxon>
        <taxon>Arthropoda</taxon>
        <taxon>Hexapoda</taxon>
        <taxon>Insecta</taxon>
        <taxon>Pterygota</taxon>
        <taxon>Neoptera</taxon>
        <taxon>Endopterygota</taxon>
        <taxon>Hymenoptera</taxon>
        <taxon>Apocrita</taxon>
        <taxon>Aculeata</taxon>
        <taxon>Vespoidea</taxon>
        <taxon>Vespidae</taxon>
        <taxon>Polistinae</taxon>
        <taxon>Polistini</taxon>
        <taxon>Polistes</taxon>
    </lineage>
</organism>
<evidence type="ECO:0000256" key="2">
    <source>
        <dbReference type="ARBA" id="ARBA00022694"/>
    </source>
</evidence>
<dbReference type="GeneID" id="107071634"/>